<evidence type="ECO:0000313" key="2">
    <source>
        <dbReference type="Proteomes" id="UP000226191"/>
    </source>
</evidence>
<accession>A0A8B2VFM1</accession>
<gene>
    <name evidence="1" type="ORF">B1B09_06680</name>
</gene>
<organism evidence="1 2">
    <name type="scientific">Cutibacterium acnes</name>
    <name type="common">Propionibacterium acnes</name>
    <dbReference type="NCBI Taxonomy" id="1747"/>
    <lineage>
        <taxon>Bacteria</taxon>
        <taxon>Bacillati</taxon>
        <taxon>Actinomycetota</taxon>
        <taxon>Actinomycetes</taxon>
        <taxon>Propionibacteriales</taxon>
        <taxon>Propionibacteriaceae</taxon>
        <taxon>Cutibacterium</taxon>
    </lineage>
</organism>
<evidence type="ECO:0000313" key="1">
    <source>
        <dbReference type="EMBL" id="PGF35258.1"/>
    </source>
</evidence>
<dbReference type="GeneID" id="92856030"/>
<dbReference type="PANTHER" id="PTHR35007:SF1">
    <property type="entry name" value="PILUS ASSEMBLY PROTEIN"/>
    <property type="match status" value="1"/>
</dbReference>
<dbReference type="OrthoDB" id="3826732at2"/>
<name>A0A8B2VFM1_CUTAC</name>
<dbReference type="AlphaFoldDB" id="A0A8B2VFM1"/>
<protein>
    <submittedName>
        <fullName evidence="1">Uncharacterized protein</fullName>
    </submittedName>
</protein>
<comment type="caution">
    <text evidence="1">The sequence shown here is derived from an EMBL/GenBank/DDBJ whole genome shotgun (WGS) entry which is preliminary data.</text>
</comment>
<dbReference type="EMBL" id="MVCE01000002">
    <property type="protein sequence ID" value="PGF35258.1"/>
    <property type="molecule type" value="Genomic_DNA"/>
</dbReference>
<dbReference type="PANTHER" id="PTHR35007">
    <property type="entry name" value="INTEGRAL MEMBRANE PROTEIN-RELATED"/>
    <property type="match status" value="1"/>
</dbReference>
<proteinExistence type="predicted"/>
<dbReference type="Proteomes" id="UP000226191">
    <property type="component" value="Unassembled WGS sequence"/>
</dbReference>
<dbReference type="RefSeq" id="WP_002515937.1">
    <property type="nucleotide sequence ID" value="NZ_AP022844.1"/>
</dbReference>
<sequence length="300" mass="32090">MAESTVILAAICGSLLACAPVFVVSGRRNAPLRLSDALAGLSDYGRQDAVVDLAAEGGRLERWGTRAAIRWPRVVSERSRRTLILQGRTPGDLVIEKAVMAMGGMLVPALTRAVAAACGDTLPVTPVGLAVVLAVVGWFIPDTRIRSRSKAVRQDAAEAVLVYVDLVTLARLANQSAPRALVEAAQMSDHPVLARIRMTLERSRLEQQSPWAGLDGLSDELDLPELAELVEVLRLDDQGASLAGALRARVHEMRDAHLNQEKVEAQTASESLTIWMVIPVLVLGLVLITPPLLIMAGVAS</sequence>
<reference evidence="1 2" key="1">
    <citation type="submission" date="2017-02" db="EMBL/GenBank/DDBJ databases">
        <title>Prevalence of linear plasmids in Cutibacterium acnes isolates obtained from cancerous prostatic tissue.</title>
        <authorList>
            <person name="Davidsson S."/>
            <person name="Bruggemann H."/>
        </authorList>
    </citation>
    <scope>NUCLEOTIDE SEQUENCE [LARGE SCALE GENOMIC DNA]</scope>
    <source>
        <strain evidence="1 2">11-78</strain>
    </source>
</reference>